<protein>
    <submittedName>
        <fullName evidence="1">Uncharacterized protein</fullName>
    </submittedName>
</protein>
<dbReference type="Proteomes" id="UP000013981">
    <property type="component" value="Unassembled WGS sequence"/>
</dbReference>
<evidence type="ECO:0000313" key="1">
    <source>
        <dbReference type="EMBL" id="EOQ37176.1"/>
    </source>
</evidence>
<comment type="caution">
    <text evidence="1">The sequence shown here is derived from an EMBL/GenBank/DDBJ whole genome shotgun (WGS) entry which is preliminary data.</text>
</comment>
<evidence type="ECO:0000313" key="2">
    <source>
        <dbReference type="Proteomes" id="UP000013981"/>
    </source>
</evidence>
<dbReference type="RefSeq" id="WP_016148001.1">
    <property type="nucleotide sequence ID" value="NZ_KB976104.1"/>
</dbReference>
<keyword evidence="2" id="KW-1185">Reference proteome</keyword>
<dbReference type="PATRIC" id="fig|1203606.4.peg.1817"/>
<organism evidence="1 2">
    <name type="scientific">Butyricicoccus pullicaecorum 1.2</name>
    <dbReference type="NCBI Taxonomy" id="1203606"/>
    <lineage>
        <taxon>Bacteria</taxon>
        <taxon>Bacillati</taxon>
        <taxon>Bacillota</taxon>
        <taxon>Clostridia</taxon>
        <taxon>Eubacteriales</taxon>
        <taxon>Butyricicoccaceae</taxon>
        <taxon>Butyricicoccus</taxon>
    </lineage>
</organism>
<dbReference type="OrthoDB" id="2084612at2"/>
<proteinExistence type="predicted"/>
<reference evidence="1 2" key="1">
    <citation type="submission" date="2013-01" db="EMBL/GenBank/DDBJ databases">
        <title>The Genome Sequence of Butyricicoccus pullicaecorum 1.2.</title>
        <authorList>
            <consortium name="The Broad Institute Genome Sequencing Platform"/>
            <person name="Earl A."/>
            <person name="Ward D."/>
            <person name="Feldgarden M."/>
            <person name="Gevers D."/>
            <person name="Van Immerseel F."/>
            <person name="Eeckhaut V."/>
            <person name="Walker B."/>
            <person name="Young S.K."/>
            <person name="Zeng Q."/>
            <person name="Gargeya S."/>
            <person name="Fitzgerald M."/>
            <person name="Haas B."/>
            <person name="Abouelleil A."/>
            <person name="Alvarado L."/>
            <person name="Arachchi H.M."/>
            <person name="Berlin A.M."/>
            <person name="Chapman S.B."/>
            <person name="Dewar J."/>
            <person name="Goldberg J."/>
            <person name="Griggs A."/>
            <person name="Gujja S."/>
            <person name="Hansen M."/>
            <person name="Howarth C."/>
            <person name="Imamovic A."/>
            <person name="Larimer J."/>
            <person name="McCowan C."/>
            <person name="Murphy C."/>
            <person name="Neiman D."/>
            <person name="Pearson M."/>
            <person name="Priest M."/>
            <person name="Roberts A."/>
            <person name="Saif S."/>
            <person name="Shea T."/>
            <person name="Sisk P."/>
            <person name="Sykes S."/>
            <person name="Wortman J."/>
            <person name="Nusbaum C."/>
            <person name="Birren B."/>
        </authorList>
    </citation>
    <scope>NUCLEOTIDE SEQUENCE [LARGE SCALE GENOMIC DNA]</scope>
    <source>
        <strain evidence="1 2">1.2</strain>
    </source>
</reference>
<dbReference type="EMBL" id="AQOB01000006">
    <property type="protein sequence ID" value="EOQ37176.1"/>
    <property type="molecule type" value="Genomic_DNA"/>
</dbReference>
<sequence length="63" mass="7409">MRSRKNNTTLTRKVDKWNARKVWLIKRYADGHYAINQEVGGRVFYSRFQRATKAQIAAIFACC</sequence>
<dbReference type="AlphaFoldDB" id="R8VY11"/>
<gene>
    <name evidence="1" type="ORF">HMPREF1526_01867</name>
</gene>
<dbReference type="HOGENOM" id="CLU_2877292_0_0_9"/>
<accession>R8VY11</accession>
<name>R8VY11_9FIRM</name>